<dbReference type="EMBL" id="CP000744">
    <property type="protein sequence ID" value="QCB64584.1"/>
    <property type="molecule type" value="Genomic_DNA"/>
</dbReference>
<organism evidence="1 2">
    <name type="scientific">Pseudomonas paraeruginosa (strain DSM 24068 / PA7)</name>
    <name type="common">Pseudomonas aeruginosa (strain PA7)</name>
    <dbReference type="NCBI Taxonomy" id="381754"/>
    <lineage>
        <taxon>Bacteria</taxon>
        <taxon>Pseudomonadati</taxon>
        <taxon>Pseudomonadota</taxon>
        <taxon>Gammaproteobacteria</taxon>
        <taxon>Pseudomonadales</taxon>
        <taxon>Pseudomonadaceae</taxon>
        <taxon>Pseudomonas</taxon>
        <taxon>Pseudomonas paraeruginosa</taxon>
    </lineage>
</organism>
<reference evidence="1 2" key="2">
    <citation type="journal article" date="2010" name="PLoS ONE">
        <title>Complete genome sequence of the multiresistant taxonomic outlier Pseudomonas aeruginosa PA7.</title>
        <authorList>
            <person name="Roy P.H."/>
            <person name="Tetu S.G."/>
            <person name="Larouche A."/>
            <person name="Elbourne L."/>
            <person name="Tremblay S."/>
            <person name="Ren Q."/>
            <person name="Dodson R."/>
            <person name="Harkins D."/>
            <person name="Shay R."/>
            <person name="Watkins K."/>
            <person name="Mahamoud Y."/>
            <person name="Paulsen I.T."/>
        </authorList>
    </citation>
    <scope>NUCLEOTIDE SEQUENCE [LARGE SCALE GENOMIC DNA]</scope>
    <source>
        <strain evidence="1 2">PA7</strain>
    </source>
</reference>
<evidence type="ECO:0000313" key="2">
    <source>
        <dbReference type="Proteomes" id="UP000001582"/>
    </source>
</evidence>
<dbReference type="RefSeq" id="WP_023442838.1">
    <property type="nucleotide sequence ID" value="NC_009656.1"/>
</dbReference>
<reference evidence="1 2" key="1">
    <citation type="submission" date="2007-06" db="EMBL/GenBank/DDBJ databases">
        <authorList>
            <person name="Dodson R.J."/>
            <person name="Harkins D."/>
            <person name="Paulsen I.T."/>
        </authorList>
    </citation>
    <scope>NUCLEOTIDE SEQUENCE [LARGE SCALE GENOMIC DNA]</scope>
    <source>
        <strain evidence="1 2">PA7</strain>
    </source>
</reference>
<dbReference type="KEGG" id="pap:PSPA7_6410"/>
<protein>
    <submittedName>
        <fullName evidence="1">Uncharacterized protein</fullName>
    </submittedName>
</protein>
<dbReference type="AlphaFoldDB" id="A0A4D6FSC5"/>
<dbReference type="Proteomes" id="UP000001582">
    <property type="component" value="Chromosome"/>
</dbReference>
<proteinExistence type="predicted"/>
<gene>
    <name evidence="1" type="ordered locus">PSPA7_6410</name>
</gene>
<name>A0A4D6FSC5_PSEP7</name>
<evidence type="ECO:0000313" key="1">
    <source>
        <dbReference type="EMBL" id="QCB64584.1"/>
    </source>
</evidence>
<accession>A0A4D6FSC5</accession>
<sequence length="162" mass="17290">MDIERTHVHSQHGINFSLAIIRLAWAERSRLLHMKYCPSAKASHAVADLAIEIFDRMQATDRACVLKVFVSLPLTRTQADSLNQQRVTIAGVIGGLAAVAGKRINTFVGIGSGLAVRWATQQSLPTYHAGDVIISVEGEVSGGIGPQHSVTSQIVPSVGEPA</sequence>